<feature type="transmembrane region" description="Helical" evidence="1">
    <location>
        <begin position="50"/>
        <end position="73"/>
    </location>
</feature>
<keyword evidence="1" id="KW-0472">Membrane</keyword>
<evidence type="ECO:0000256" key="1">
    <source>
        <dbReference type="SAM" id="Phobius"/>
    </source>
</evidence>
<keyword evidence="3" id="KW-1185">Reference proteome</keyword>
<evidence type="ECO:0000313" key="3">
    <source>
        <dbReference type="Proteomes" id="UP000800093"/>
    </source>
</evidence>
<keyword evidence="1" id="KW-1133">Transmembrane helix</keyword>
<dbReference type="Proteomes" id="UP000800093">
    <property type="component" value="Unassembled WGS sequence"/>
</dbReference>
<gene>
    <name evidence="2" type="ORF">CC78DRAFT_586300</name>
</gene>
<name>A0A9P4K1S0_9PLEO</name>
<organism evidence="2 3">
    <name type="scientific">Lojkania enalia</name>
    <dbReference type="NCBI Taxonomy" id="147567"/>
    <lineage>
        <taxon>Eukaryota</taxon>
        <taxon>Fungi</taxon>
        <taxon>Dikarya</taxon>
        <taxon>Ascomycota</taxon>
        <taxon>Pezizomycotina</taxon>
        <taxon>Dothideomycetes</taxon>
        <taxon>Pleosporomycetidae</taxon>
        <taxon>Pleosporales</taxon>
        <taxon>Pleosporales incertae sedis</taxon>
        <taxon>Lojkania</taxon>
    </lineage>
</organism>
<keyword evidence="1" id="KW-0812">Transmembrane</keyword>
<evidence type="ECO:0000313" key="2">
    <source>
        <dbReference type="EMBL" id="KAF2259143.1"/>
    </source>
</evidence>
<dbReference type="EMBL" id="ML986719">
    <property type="protein sequence ID" value="KAF2259143.1"/>
    <property type="molecule type" value="Genomic_DNA"/>
</dbReference>
<sequence>MSRVPSKACPPLPVPNHRISKGGTQAGAWVCLPLSPPQPPANQGHSPEALAFKVLIMIGYAVVVFPVIANYFYSTKRRTLELRHVGANPFGPAGSTLSDQAISPASAHGTYPGGTAQRRNWVYLCHTYNRCSVLSFGESWEERTGIFEI</sequence>
<accession>A0A9P4K1S0</accession>
<proteinExistence type="predicted"/>
<comment type="caution">
    <text evidence="2">The sequence shown here is derived from an EMBL/GenBank/DDBJ whole genome shotgun (WGS) entry which is preliminary data.</text>
</comment>
<protein>
    <submittedName>
        <fullName evidence="2">Uncharacterized protein</fullName>
    </submittedName>
</protein>
<dbReference type="AlphaFoldDB" id="A0A9P4K1S0"/>
<reference evidence="3" key="1">
    <citation type="journal article" date="2020" name="Stud. Mycol.">
        <title>101 Dothideomycetes genomes: A test case for predicting lifestyles and emergence of pathogens.</title>
        <authorList>
            <person name="Haridas S."/>
            <person name="Albert R."/>
            <person name="Binder M."/>
            <person name="Bloem J."/>
            <person name="LaButti K."/>
            <person name="Salamov A."/>
            <person name="Andreopoulos B."/>
            <person name="Baker S."/>
            <person name="Barry K."/>
            <person name="Bills G."/>
            <person name="Bluhm B."/>
            <person name="Cannon C."/>
            <person name="Castanera R."/>
            <person name="Culley D."/>
            <person name="Daum C."/>
            <person name="Ezra D."/>
            <person name="Gonzalez J."/>
            <person name="Henrissat B."/>
            <person name="Kuo A."/>
            <person name="Liang C."/>
            <person name="Lipzen A."/>
            <person name="Lutzoni F."/>
            <person name="Magnuson J."/>
            <person name="Mondo S."/>
            <person name="Nolan M."/>
            <person name="Ohm R."/>
            <person name="Pangilinan J."/>
            <person name="Park H.-J."/>
            <person name="Ramirez L."/>
            <person name="Alfaro M."/>
            <person name="Sun H."/>
            <person name="Tritt A."/>
            <person name="Yoshinaga Y."/>
            <person name="Zwiers L.-H."/>
            <person name="Turgeon B."/>
            <person name="Goodwin S."/>
            <person name="Spatafora J."/>
            <person name="Crous P."/>
            <person name="Grigoriev I."/>
        </authorList>
    </citation>
    <scope>NUCLEOTIDE SEQUENCE [LARGE SCALE GENOMIC DNA]</scope>
    <source>
        <strain evidence="3">CBS 304.66</strain>
    </source>
</reference>